<name>A0ABU0S713_9HYPH</name>
<dbReference type="EMBL" id="JAUSZT010000003">
    <property type="protein sequence ID" value="MDQ0996527.1"/>
    <property type="molecule type" value="Genomic_DNA"/>
</dbReference>
<dbReference type="InterPro" id="IPR016181">
    <property type="entry name" value="Acyl_CoA_acyltransferase"/>
</dbReference>
<dbReference type="Pfam" id="PF00583">
    <property type="entry name" value="Acetyltransf_1"/>
    <property type="match status" value="1"/>
</dbReference>
<dbReference type="PROSITE" id="PS51186">
    <property type="entry name" value="GNAT"/>
    <property type="match status" value="1"/>
</dbReference>
<sequence length="167" mass="18739">MLMFKPMRADDYSDFLDYFIADYATEIAANYGLEHSVAKDRAIDEINHDLEQGIDTPGHSLVCLVDLQANTERVVGYLWYKVDTKMGEIHICDFYVFPSEQGKGHGKQALRLLENEAVKAGVRQIKLRVAANNPRAKNLYDACGFHVTGINMSKQIAALERSDGRNG</sequence>
<dbReference type="RefSeq" id="WP_307279409.1">
    <property type="nucleotide sequence ID" value="NZ_JAUSZT010000003.1"/>
</dbReference>
<comment type="caution">
    <text evidence="4">The sequence shown here is derived from an EMBL/GenBank/DDBJ whole genome shotgun (WGS) entry which is preliminary data.</text>
</comment>
<dbReference type="Proteomes" id="UP001237780">
    <property type="component" value="Unassembled WGS sequence"/>
</dbReference>
<dbReference type="InterPro" id="IPR050680">
    <property type="entry name" value="YpeA/RimI_acetyltransf"/>
</dbReference>
<protein>
    <submittedName>
        <fullName evidence="4">Ribosomal protein S18 acetylase RimI-like enzyme</fullName>
    </submittedName>
</protein>
<dbReference type="PANTHER" id="PTHR43420">
    <property type="entry name" value="ACETYLTRANSFERASE"/>
    <property type="match status" value="1"/>
</dbReference>
<evidence type="ECO:0000313" key="5">
    <source>
        <dbReference type="Proteomes" id="UP001237780"/>
    </source>
</evidence>
<gene>
    <name evidence="4" type="ORF">QFZ34_001709</name>
</gene>
<keyword evidence="2" id="KW-0012">Acyltransferase</keyword>
<evidence type="ECO:0000313" key="4">
    <source>
        <dbReference type="EMBL" id="MDQ0996527.1"/>
    </source>
</evidence>
<keyword evidence="5" id="KW-1185">Reference proteome</keyword>
<proteinExistence type="predicted"/>
<evidence type="ECO:0000256" key="2">
    <source>
        <dbReference type="ARBA" id="ARBA00023315"/>
    </source>
</evidence>
<evidence type="ECO:0000256" key="1">
    <source>
        <dbReference type="ARBA" id="ARBA00022679"/>
    </source>
</evidence>
<dbReference type="CDD" id="cd04301">
    <property type="entry name" value="NAT_SF"/>
    <property type="match status" value="1"/>
</dbReference>
<evidence type="ECO:0000259" key="3">
    <source>
        <dbReference type="PROSITE" id="PS51186"/>
    </source>
</evidence>
<reference evidence="4 5" key="1">
    <citation type="submission" date="2023-07" db="EMBL/GenBank/DDBJ databases">
        <title>Comparative genomics of wheat-associated soil bacteria to identify genetic determinants of phenazine resistance.</title>
        <authorList>
            <person name="Mouncey N."/>
        </authorList>
    </citation>
    <scope>NUCLEOTIDE SEQUENCE [LARGE SCALE GENOMIC DNA]</scope>
    <source>
        <strain evidence="4 5">W4I11</strain>
    </source>
</reference>
<keyword evidence="1" id="KW-0808">Transferase</keyword>
<accession>A0ABU0S713</accession>
<organism evidence="4 5">
    <name type="scientific">Phyllobacterium ifriqiyense</name>
    <dbReference type="NCBI Taxonomy" id="314238"/>
    <lineage>
        <taxon>Bacteria</taxon>
        <taxon>Pseudomonadati</taxon>
        <taxon>Pseudomonadota</taxon>
        <taxon>Alphaproteobacteria</taxon>
        <taxon>Hyphomicrobiales</taxon>
        <taxon>Phyllobacteriaceae</taxon>
        <taxon>Phyllobacterium</taxon>
    </lineage>
</organism>
<feature type="domain" description="N-acetyltransferase" evidence="3">
    <location>
        <begin position="2"/>
        <end position="166"/>
    </location>
</feature>
<dbReference type="Gene3D" id="3.40.630.30">
    <property type="match status" value="1"/>
</dbReference>
<dbReference type="SUPFAM" id="SSF55729">
    <property type="entry name" value="Acyl-CoA N-acyltransferases (Nat)"/>
    <property type="match status" value="1"/>
</dbReference>
<dbReference type="InterPro" id="IPR000182">
    <property type="entry name" value="GNAT_dom"/>
</dbReference>